<evidence type="ECO:0000259" key="9">
    <source>
        <dbReference type="PROSITE" id="PS51767"/>
    </source>
</evidence>
<evidence type="ECO:0000256" key="6">
    <source>
        <dbReference type="RuleBase" id="RU000454"/>
    </source>
</evidence>
<dbReference type="GO" id="GO:0004190">
    <property type="term" value="F:aspartic-type endopeptidase activity"/>
    <property type="evidence" value="ECO:0007669"/>
    <property type="project" value="UniProtKB-KW"/>
</dbReference>
<sequence length="454" mass="51438">MNLLLVLFIILLYCTHAVKRFEMVLEPVFKDSNSLLRNIESKAQISQGSHETHKSGTRRYLKSVAQEIDNIRNLEYHGTLYMGPEKQKMTFQYDTGSSWIVFPTTLCKECTNHNLYDINGSLDLPKDHKQREKAFANIPVYDITYGDGSNIDVTKVQEDVYLSKDGPQVVKNLVMFGIVSARNYERSIADGILGLGPSHQKSGRINFVTTLKEQGIIDDEIVSFDYKPVGMDSRIIFGDIDTEVVKNKSDIAWIPMKGGTNYWILSINSVYYGDKKLHYQPKYAIIDTGSSDLVLAQWAFLDFMAYHLNRSLDCSFSPNKEFVECGCEGGLESFPKFTFNINGYDLVLGPEEYILKVGKSCSIQIFNIGSEVNMQDTIILGVNFLRKYFTIFDIKNSKIGIYGKGVTRNKNSTPKYKLYLVLTSLLALVAIITAILFMCEPRIERSFSQGGKMH</sequence>
<organism evidence="10 11">
    <name type="scientific">Euplotes crassus</name>
    <dbReference type="NCBI Taxonomy" id="5936"/>
    <lineage>
        <taxon>Eukaryota</taxon>
        <taxon>Sar</taxon>
        <taxon>Alveolata</taxon>
        <taxon>Ciliophora</taxon>
        <taxon>Intramacronucleata</taxon>
        <taxon>Spirotrichea</taxon>
        <taxon>Hypotrichia</taxon>
        <taxon>Euplotida</taxon>
        <taxon>Euplotidae</taxon>
        <taxon>Moneuplotes</taxon>
    </lineage>
</organism>
<reference evidence="10" key="1">
    <citation type="submission" date="2023-07" db="EMBL/GenBank/DDBJ databases">
        <authorList>
            <consortium name="AG Swart"/>
            <person name="Singh M."/>
            <person name="Singh A."/>
            <person name="Seah K."/>
            <person name="Emmerich C."/>
        </authorList>
    </citation>
    <scope>NUCLEOTIDE SEQUENCE</scope>
    <source>
        <strain evidence="10">DP1</strain>
    </source>
</reference>
<feature type="domain" description="Peptidase A1" evidence="9">
    <location>
        <begin position="76"/>
        <end position="402"/>
    </location>
</feature>
<dbReference type="InterPro" id="IPR034164">
    <property type="entry name" value="Pepsin-like_dom"/>
</dbReference>
<dbReference type="SUPFAM" id="SSF50630">
    <property type="entry name" value="Acid proteases"/>
    <property type="match status" value="1"/>
</dbReference>
<feature type="chain" id="PRO_5042246602" description="Peptidase A1 domain-containing protein" evidence="8">
    <location>
        <begin position="18"/>
        <end position="454"/>
    </location>
</feature>
<dbReference type="InterPro" id="IPR033121">
    <property type="entry name" value="PEPTIDASE_A1"/>
</dbReference>
<keyword evidence="7" id="KW-0472">Membrane</keyword>
<name>A0AAD1UF37_EUPCR</name>
<dbReference type="PROSITE" id="PS51767">
    <property type="entry name" value="PEPTIDASE_A1"/>
    <property type="match status" value="1"/>
</dbReference>
<dbReference type="Proteomes" id="UP001295684">
    <property type="component" value="Unassembled WGS sequence"/>
</dbReference>
<dbReference type="InterPro" id="IPR001969">
    <property type="entry name" value="Aspartic_peptidase_AS"/>
</dbReference>
<dbReference type="InterPro" id="IPR021109">
    <property type="entry name" value="Peptidase_aspartic_dom_sf"/>
</dbReference>
<dbReference type="EMBL" id="CAMPGE010009266">
    <property type="protein sequence ID" value="CAI2368138.1"/>
    <property type="molecule type" value="Genomic_DNA"/>
</dbReference>
<evidence type="ECO:0000256" key="3">
    <source>
        <dbReference type="ARBA" id="ARBA00022750"/>
    </source>
</evidence>
<keyword evidence="3 6" id="KW-0064">Aspartyl protease</keyword>
<gene>
    <name evidence="10" type="ORF">ECRASSUSDP1_LOCUS9427</name>
</gene>
<feature type="active site" evidence="5">
    <location>
        <position position="94"/>
    </location>
</feature>
<comment type="similarity">
    <text evidence="1 6">Belongs to the peptidase A1 family.</text>
</comment>
<dbReference type="AlphaFoldDB" id="A0AAD1UF37"/>
<dbReference type="PROSITE" id="PS00141">
    <property type="entry name" value="ASP_PROTEASE"/>
    <property type="match status" value="1"/>
</dbReference>
<proteinExistence type="inferred from homology"/>
<dbReference type="PANTHER" id="PTHR47966">
    <property type="entry name" value="BETA-SITE APP-CLEAVING ENZYME, ISOFORM A-RELATED"/>
    <property type="match status" value="1"/>
</dbReference>
<evidence type="ECO:0000313" key="11">
    <source>
        <dbReference type="Proteomes" id="UP001295684"/>
    </source>
</evidence>
<dbReference type="Gene3D" id="2.40.70.10">
    <property type="entry name" value="Acid Proteases"/>
    <property type="match status" value="2"/>
</dbReference>
<comment type="caution">
    <text evidence="10">The sequence shown here is derived from an EMBL/GenBank/DDBJ whole genome shotgun (WGS) entry which is preliminary data.</text>
</comment>
<keyword evidence="4 6" id="KW-0378">Hydrolase</keyword>
<feature type="signal peptide" evidence="8">
    <location>
        <begin position="1"/>
        <end position="17"/>
    </location>
</feature>
<accession>A0AAD1UF37</accession>
<evidence type="ECO:0000313" key="10">
    <source>
        <dbReference type="EMBL" id="CAI2368138.1"/>
    </source>
</evidence>
<dbReference type="Pfam" id="PF00026">
    <property type="entry name" value="Asp"/>
    <property type="match status" value="1"/>
</dbReference>
<evidence type="ECO:0000256" key="1">
    <source>
        <dbReference type="ARBA" id="ARBA00007447"/>
    </source>
</evidence>
<evidence type="ECO:0000256" key="2">
    <source>
        <dbReference type="ARBA" id="ARBA00022670"/>
    </source>
</evidence>
<dbReference type="InterPro" id="IPR001461">
    <property type="entry name" value="Aspartic_peptidase_A1"/>
</dbReference>
<dbReference type="GO" id="GO:0006508">
    <property type="term" value="P:proteolysis"/>
    <property type="evidence" value="ECO:0007669"/>
    <property type="project" value="UniProtKB-KW"/>
</dbReference>
<keyword evidence="7" id="KW-1133">Transmembrane helix</keyword>
<evidence type="ECO:0000256" key="5">
    <source>
        <dbReference type="PIRSR" id="PIRSR601461-1"/>
    </source>
</evidence>
<evidence type="ECO:0000256" key="4">
    <source>
        <dbReference type="ARBA" id="ARBA00022801"/>
    </source>
</evidence>
<evidence type="ECO:0000256" key="8">
    <source>
        <dbReference type="SAM" id="SignalP"/>
    </source>
</evidence>
<keyword evidence="7" id="KW-0812">Transmembrane</keyword>
<evidence type="ECO:0000256" key="7">
    <source>
        <dbReference type="SAM" id="Phobius"/>
    </source>
</evidence>
<keyword evidence="11" id="KW-1185">Reference proteome</keyword>
<dbReference type="PANTHER" id="PTHR47966:SF51">
    <property type="entry name" value="BETA-SITE APP-CLEAVING ENZYME, ISOFORM A-RELATED"/>
    <property type="match status" value="1"/>
</dbReference>
<keyword evidence="2 6" id="KW-0645">Protease</keyword>
<feature type="active site" evidence="5">
    <location>
        <position position="287"/>
    </location>
</feature>
<dbReference type="PRINTS" id="PR00792">
    <property type="entry name" value="PEPSIN"/>
</dbReference>
<protein>
    <recommendedName>
        <fullName evidence="9">Peptidase A1 domain-containing protein</fullName>
    </recommendedName>
</protein>
<feature type="transmembrane region" description="Helical" evidence="7">
    <location>
        <begin position="418"/>
        <end position="439"/>
    </location>
</feature>
<dbReference type="CDD" id="cd05471">
    <property type="entry name" value="pepsin_like"/>
    <property type="match status" value="1"/>
</dbReference>
<keyword evidence="8" id="KW-0732">Signal</keyword>